<dbReference type="FunCoup" id="A0A078A1V7">
    <property type="interactions" value="541"/>
</dbReference>
<dbReference type="GO" id="GO:0006352">
    <property type="term" value="P:DNA-templated transcription initiation"/>
    <property type="evidence" value="ECO:0007669"/>
    <property type="project" value="InterPro"/>
</dbReference>
<dbReference type="InterPro" id="IPR036898">
    <property type="entry name" value="RNA_pol_Rpb7-like_N_sf"/>
</dbReference>
<protein>
    <submittedName>
        <fullName evidence="4">Dna-directed rna polymerase ii</fullName>
    </submittedName>
</protein>
<keyword evidence="2 4" id="KW-0240">DNA-directed RNA polymerase</keyword>
<dbReference type="InterPro" id="IPR045113">
    <property type="entry name" value="Rpb7-like"/>
</dbReference>
<proteinExistence type="predicted"/>
<comment type="subcellular location">
    <subcellularLocation>
        <location evidence="1">Nucleus</location>
    </subcellularLocation>
</comment>
<keyword evidence="3" id="KW-0804">Transcription</keyword>
<evidence type="ECO:0000256" key="3">
    <source>
        <dbReference type="ARBA" id="ARBA00023163"/>
    </source>
</evidence>
<organism evidence="4 5">
    <name type="scientific">Stylonychia lemnae</name>
    <name type="common">Ciliate</name>
    <dbReference type="NCBI Taxonomy" id="5949"/>
    <lineage>
        <taxon>Eukaryota</taxon>
        <taxon>Sar</taxon>
        <taxon>Alveolata</taxon>
        <taxon>Ciliophora</taxon>
        <taxon>Intramacronucleata</taxon>
        <taxon>Spirotrichea</taxon>
        <taxon>Stichotrichia</taxon>
        <taxon>Sporadotrichida</taxon>
        <taxon>Oxytrichidae</taxon>
        <taxon>Stylonychinae</taxon>
        <taxon>Stylonychia</taxon>
    </lineage>
</organism>
<dbReference type="PANTHER" id="PTHR12709:SF4">
    <property type="entry name" value="DNA-DIRECTED RNA POLYMERASE II SUBUNIT RPB7"/>
    <property type="match status" value="1"/>
</dbReference>
<evidence type="ECO:0000256" key="1">
    <source>
        <dbReference type="ARBA" id="ARBA00004123"/>
    </source>
</evidence>
<dbReference type="InParanoid" id="A0A078A1V7"/>
<keyword evidence="5" id="KW-1185">Reference proteome</keyword>
<dbReference type="GO" id="GO:0000428">
    <property type="term" value="C:DNA-directed RNA polymerase complex"/>
    <property type="evidence" value="ECO:0007669"/>
    <property type="project" value="UniProtKB-KW"/>
</dbReference>
<evidence type="ECO:0000313" key="4">
    <source>
        <dbReference type="EMBL" id="CDW74774.1"/>
    </source>
</evidence>
<dbReference type="EMBL" id="CCKQ01003653">
    <property type="protein sequence ID" value="CDW74774.1"/>
    <property type="molecule type" value="Genomic_DNA"/>
</dbReference>
<evidence type="ECO:0000256" key="2">
    <source>
        <dbReference type="ARBA" id="ARBA00022478"/>
    </source>
</evidence>
<dbReference type="PANTHER" id="PTHR12709">
    <property type="entry name" value="DNA-DIRECTED RNA POLYMERASE II, III"/>
    <property type="match status" value="1"/>
</dbReference>
<accession>A0A078A1V7</accession>
<evidence type="ECO:0000313" key="5">
    <source>
        <dbReference type="Proteomes" id="UP000039865"/>
    </source>
</evidence>
<dbReference type="OrthoDB" id="1162399at2759"/>
<dbReference type="Gene3D" id="3.30.1490.120">
    <property type="entry name" value="RNA polymerase Rpb7-like, N-terminal domain"/>
    <property type="match status" value="1"/>
</dbReference>
<name>A0A078A1V7_STYLE</name>
<dbReference type="Proteomes" id="UP000039865">
    <property type="component" value="Unassembled WGS sequence"/>
</dbReference>
<dbReference type="Gene3D" id="2.40.50.140">
    <property type="entry name" value="Nucleic acid-binding proteins"/>
    <property type="match status" value="1"/>
</dbReference>
<sequence length="232" mass="27108">MFFIVPIEKVIRIEPYELGKNIIYKIRKKFVSISFTKSQLGQKISLSVHARELMDISSRSQCKYWPRYIHIFIYFNINQKLRYSMKDRDISDGRIQDTTGDVIYKVKFKALVFRPIKGEVLDGEVIHIDDNGFMIESGPFKSFISTMVIKFILSKVINRESKTNLSMIRCTIYSQKEMTQIKRLELEVILGIGLNRQSMTKENMQEIQFYQQIQTAISTLDDGYLGPFSISL</sequence>
<gene>
    <name evidence="4" type="primary">Contig3166.g3384</name>
    <name evidence="4" type="ORF">STYLEM_3757</name>
</gene>
<dbReference type="AlphaFoldDB" id="A0A078A1V7"/>
<reference evidence="4 5" key="1">
    <citation type="submission" date="2014-06" db="EMBL/GenBank/DDBJ databases">
        <authorList>
            <person name="Swart Estienne"/>
        </authorList>
    </citation>
    <scope>NUCLEOTIDE SEQUENCE [LARGE SCALE GENOMIC DNA]</scope>
    <source>
        <strain evidence="4 5">130c</strain>
    </source>
</reference>
<dbReference type="GO" id="GO:0005634">
    <property type="term" value="C:nucleus"/>
    <property type="evidence" value="ECO:0007669"/>
    <property type="project" value="UniProtKB-SubCell"/>
</dbReference>
<dbReference type="InterPro" id="IPR012340">
    <property type="entry name" value="NA-bd_OB-fold"/>
</dbReference>